<gene>
    <name evidence="1" type="ORF">S01H4_29744</name>
</gene>
<dbReference type="AlphaFoldDB" id="X1AJY5"/>
<comment type="caution">
    <text evidence="1">The sequence shown here is derived from an EMBL/GenBank/DDBJ whole genome shotgun (WGS) entry which is preliminary data.</text>
</comment>
<sequence length="56" mass="6388">MSKLNVYAISYLVLLKVHNKGLINRLQEVYDNNNLNSKDEVTILDTIALLGGEIQW</sequence>
<name>X1AJY5_9ZZZZ</name>
<proteinExistence type="predicted"/>
<evidence type="ECO:0000313" key="1">
    <source>
        <dbReference type="EMBL" id="GAG82664.1"/>
    </source>
</evidence>
<protein>
    <submittedName>
        <fullName evidence="1">Uncharacterized protein</fullName>
    </submittedName>
</protein>
<dbReference type="EMBL" id="BART01015298">
    <property type="protein sequence ID" value="GAG82664.1"/>
    <property type="molecule type" value="Genomic_DNA"/>
</dbReference>
<reference evidence="1" key="1">
    <citation type="journal article" date="2014" name="Front. Microbiol.">
        <title>High frequency of phylogenetically diverse reductive dehalogenase-homologous genes in deep subseafloor sedimentary metagenomes.</title>
        <authorList>
            <person name="Kawai M."/>
            <person name="Futagami T."/>
            <person name="Toyoda A."/>
            <person name="Takaki Y."/>
            <person name="Nishi S."/>
            <person name="Hori S."/>
            <person name="Arai W."/>
            <person name="Tsubouchi T."/>
            <person name="Morono Y."/>
            <person name="Uchiyama I."/>
            <person name="Ito T."/>
            <person name="Fujiyama A."/>
            <person name="Inagaki F."/>
            <person name="Takami H."/>
        </authorList>
    </citation>
    <scope>NUCLEOTIDE SEQUENCE</scope>
    <source>
        <strain evidence="1">Expedition CK06-06</strain>
    </source>
</reference>
<organism evidence="1">
    <name type="scientific">marine sediment metagenome</name>
    <dbReference type="NCBI Taxonomy" id="412755"/>
    <lineage>
        <taxon>unclassified sequences</taxon>
        <taxon>metagenomes</taxon>
        <taxon>ecological metagenomes</taxon>
    </lineage>
</organism>
<accession>X1AJY5</accession>